<keyword evidence="3" id="KW-1185">Reference proteome</keyword>
<proteinExistence type="predicted"/>
<sequence length="424" mass="46142">MNFSRRSVLGGALAGFGGVAATSLLAACGGDSGGGGGATADVTFGSNYSDSVPKAAMAAVLQAYPNGSHVRVNTVDHNSFQENINRYLQGNPDDVFCWFAGYRMQFFAKQGLAGDLSDVWKEVGGNFSDALKAASTGEDGKQYFLPFYNYPWGVFYRKSVWQQKGYAEPRTLDEFKALCEKMKTDGLVPVAFADKDGWPAMGTFDYLNMRINGYQFHVDLMAGKQAWTDAKLKTVFDTWRGLLPYHQPGANGRTWQEAAQSLLNKQSGMYVCGTFVGEQFPGADLDDLDFFAFPEISSEFGQDSVEAPIDGFMMAAKPKNASGAKELFKYLATGPAELAYLKSNPTNIAANSTADTSGYNALQKKSAQLVGSAKHISQFLDRDTRPDFASQVMIPALQTFINKPDDVDGLLKNIEAQKKTIFTS</sequence>
<evidence type="ECO:0000313" key="2">
    <source>
        <dbReference type="EMBL" id="GAA2327001.1"/>
    </source>
</evidence>
<dbReference type="Pfam" id="PF01547">
    <property type="entry name" value="SBP_bac_1"/>
    <property type="match status" value="1"/>
</dbReference>
<dbReference type="InterPro" id="IPR006059">
    <property type="entry name" value="SBP"/>
</dbReference>
<accession>A0ABP5S915</accession>
<dbReference type="InterPro" id="IPR006311">
    <property type="entry name" value="TAT_signal"/>
</dbReference>
<keyword evidence="1" id="KW-0732">Signal</keyword>
<feature type="signal peptide" evidence="1">
    <location>
        <begin position="1"/>
        <end position="26"/>
    </location>
</feature>
<gene>
    <name evidence="2" type="ORF">GCM10010170_002390</name>
</gene>
<evidence type="ECO:0000313" key="3">
    <source>
        <dbReference type="Proteomes" id="UP001501444"/>
    </source>
</evidence>
<dbReference type="PANTHER" id="PTHR43649">
    <property type="entry name" value="ARABINOSE-BINDING PROTEIN-RELATED"/>
    <property type="match status" value="1"/>
</dbReference>
<dbReference type="EMBL" id="BAAARV010000004">
    <property type="protein sequence ID" value="GAA2327001.1"/>
    <property type="molecule type" value="Genomic_DNA"/>
</dbReference>
<dbReference type="RefSeq" id="WP_344610285.1">
    <property type="nucleotide sequence ID" value="NZ_BAAARV010000004.1"/>
</dbReference>
<evidence type="ECO:0000256" key="1">
    <source>
        <dbReference type="SAM" id="SignalP"/>
    </source>
</evidence>
<dbReference type="Gene3D" id="3.40.190.10">
    <property type="entry name" value="Periplasmic binding protein-like II"/>
    <property type="match status" value="2"/>
</dbReference>
<organism evidence="2 3">
    <name type="scientific">Dactylosporangium salmoneum</name>
    <dbReference type="NCBI Taxonomy" id="53361"/>
    <lineage>
        <taxon>Bacteria</taxon>
        <taxon>Bacillati</taxon>
        <taxon>Actinomycetota</taxon>
        <taxon>Actinomycetes</taxon>
        <taxon>Micromonosporales</taxon>
        <taxon>Micromonosporaceae</taxon>
        <taxon>Dactylosporangium</taxon>
    </lineage>
</organism>
<dbReference type="PROSITE" id="PS51257">
    <property type="entry name" value="PROKAR_LIPOPROTEIN"/>
    <property type="match status" value="1"/>
</dbReference>
<protein>
    <submittedName>
        <fullName evidence="2">Extracellular solute-binding protein</fullName>
    </submittedName>
</protein>
<reference evidence="3" key="1">
    <citation type="journal article" date="2019" name="Int. J. Syst. Evol. Microbiol.">
        <title>The Global Catalogue of Microorganisms (GCM) 10K type strain sequencing project: providing services to taxonomists for standard genome sequencing and annotation.</title>
        <authorList>
            <consortium name="The Broad Institute Genomics Platform"/>
            <consortium name="The Broad Institute Genome Sequencing Center for Infectious Disease"/>
            <person name="Wu L."/>
            <person name="Ma J."/>
        </authorList>
    </citation>
    <scope>NUCLEOTIDE SEQUENCE [LARGE SCALE GENOMIC DNA]</scope>
    <source>
        <strain evidence="3">JCM 3272</strain>
    </source>
</reference>
<comment type="caution">
    <text evidence="2">The sequence shown here is derived from an EMBL/GenBank/DDBJ whole genome shotgun (WGS) entry which is preliminary data.</text>
</comment>
<dbReference type="Proteomes" id="UP001501444">
    <property type="component" value="Unassembled WGS sequence"/>
</dbReference>
<dbReference type="InterPro" id="IPR050490">
    <property type="entry name" value="Bact_solute-bd_prot1"/>
</dbReference>
<dbReference type="PROSITE" id="PS51318">
    <property type="entry name" value="TAT"/>
    <property type="match status" value="1"/>
</dbReference>
<name>A0ABP5S915_9ACTN</name>
<dbReference type="SUPFAM" id="SSF53850">
    <property type="entry name" value="Periplasmic binding protein-like II"/>
    <property type="match status" value="1"/>
</dbReference>
<feature type="chain" id="PRO_5046728916" evidence="1">
    <location>
        <begin position="27"/>
        <end position="424"/>
    </location>
</feature>